<feature type="region of interest" description="Disordered" evidence="2">
    <location>
        <begin position="224"/>
        <end position="252"/>
    </location>
</feature>
<proteinExistence type="predicted"/>
<comment type="caution">
    <text evidence="3">The sequence shown here is derived from an EMBL/GenBank/DDBJ whole genome shotgun (WGS) entry which is preliminary data.</text>
</comment>
<dbReference type="Proteomes" id="UP000660861">
    <property type="component" value="Unassembled WGS sequence"/>
</dbReference>
<dbReference type="RefSeq" id="WP_262397191.1">
    <property type="nucleotide sequence ID" value="NZ_JACRTC010000002.1"/>
</dbReference>
<evidence type="ECO:0000313" key="4">
    <source>
        <dbReference type="Proteomes" id="UP000660861"/>
    </source>
</evidence>
<dbReference type="AlphaFoldDB" id="A0A926EBN3"/>
<evidence type="ECO:0000256" key="1">
    <source>
        <dbReference type="SAM" id="Coils"/>
    </source>
</evidence>
<evidence type="ECO:0000256" key="2">
    <source>
        <dbReference type="SAM" id="MobiDB-lite"/>
    </source>
</evidence>
<feature type="coiled-coil region" evidence="1">
    <location>
        <begin position="35"/>
        <end position="118"/>
    </location>
</feature>
<sequence>MDKQVLFKTSVMGGFNKTEVLTYIDELSSSSKEMEKRLGDKIAELEASNQQLGEDIAAVNEKMNEAQSRLEIEQARVRELTVQLSEASLDMAKYKQLCEEKDREIKIQREQNRQLQFKAESAEYKSKKYDEMSQQIGDALIDAKEKADQILADAKVQSKGILHSAAAAMESFSGQMVYVKEDVARIRDTLHDTVEQMHAKLDALDSMIDKAAARITLTSANVEAEEAVGGTQTSEEIKEEENPAFFRDAATL</sequence>
<name>A0A926EBN3_9FIRM</name>
<keyword evidence="1" id="KW-0175">Coiled coil</keyword>
<protein>
    <submittedName>
        <fullName evidence="3">Uncharacterized protein</fullName>
    </submittedName>
</protein>
<accession>A0A926EBN3</accession>
<keyword evidence="4" id="KW-1185">Reference proteome</keyword>
<evidence type="ECO:0000313" key="3">
    <source>
        <dbReference type="EMBL" id="MBC8570100.1"/>
    </source>
</evidence>
<reference evidence="3" key="1">
    <citation type="submission" date="2020-08" db="EMBL/GenBank/DDBJ databases">
        <title>Genome public.</title>
        <authorList>
            <person name="Liu C."/>
            <person name="Sun Q."/>
        </authorList>
    </citation>
    <scope>NUCLEOTIDE SEQUENCE</scope>
    <source>
        <strain evidence="3">NSJ-54</strain>
    </source>
</reference>
<dbReference type="EMBL" id="JACRTC010000002">
    <property type="protein sequence ID" value="MBC8570100.1"/>
    <property type="molecule type" value="Genomic_DNA"/>
</dbReference>
<organism evidence="3 4">
    <name type="scientific">Zongyangia hominis</name>
    <dbReference type="NCBI Taxonomy" id="2763677"/>
    <lineage>
        <taxon>Bacteria</taxon>
        <taxon>Bacillati</taxon>
        <taxon>Bacillota</taxon>
        <taxon>Clostridia</taxon>
        <taxon>Eubacteriales</taxon>
        <taxon>Oscillospiraceae</taxon>
        <taxon>Zongyangia</taxon>
    </lineage>
</organism>
<gene>
    <name evidence="3" type="ORF">H8709_04580</name>
</gene>